<feature type="transmembrane region" description="Helical" evidence="1">
    <location>
        <begin position="103"/>
        <end position="123"/>
    </location>
</feature>
<dbReference type="GO" id="GO:0005886">
    <property type="term" value="C:plasma membrane"/>
    <property type="evidence" value="ECO:0007669"/>
    <property type="project" value="TreeGrafter"/>
</dbReference>
<proteinExistence type="predicted"/>
<keyword evidence="1" id="KW-0812">Transmembrane</keyword>
<feature type="transmembrane region" description="Helical" evidence="1">
    <location>
        <begin position="72"/>
        <end position="91"/>
    </location>
</feature>
<accession>A0A150X586</accession>
<name>A0A150X586_9BACT</name>
<protein>
    <recommendedName>
        <fullName evidence="4">DMT family transporter</fullName>
    </recommendedName>
</protein>
<feature type="transmembrane region" description="Helical" evidence="1">
    <location>
        <begin position="35"/>
        <end position="57"/>
    </location>
</feature>
<dbReference type="SUPFAM" id="SSF103481">
    <property type="entry name" value="Multidrug resistance efflux transporter EmrE"/>
    <property type="match status" value="1"/>
</dbReference>
<dbReference type="Pfam" id="PF04657">
    <property type="entry name" value="DMT_YdcZ"/>
    <property type="match status" value="1"/>
</dbReference>
<dbReference type="PANTHER" id="PTHR34821">
    <property type="entry name" value="INNER MEMBRANE PROTEIN YDCZ"/>
    <property type="match status" value="1"/>
</dbReference>
<evidence type="ECO:0000313" key="2">
    <source>
        <dbReference type="EMBL" id="KYG73885.1"/>
    </source>
</evidence>
<dbReference type="PANTHER" id="PTHR34821:SF2">
    <property type="entry name" value="INNER MEMBRANE PROTEIN YDCZ"/>
    <property type="match status" value="1"/>
</dbReference>
<gene>
    <name evidence="2" type="ORF">AWW68_14535</name>
</gene>
<feature type="transmembrane region" description="Helical" evidence="1">
    <location>
        <begin position="6"/>
        <end position="23"/>
    </location>
</feature>
<dbReference type="Proteomes" id="UP000075606">
    <property type="component" value="Unassembled WGS sequence"/>
</dbReference>
<comment type="caution">
    <text evidence="2">The sequence shown here is derived from an EMBL/GenBank/DDBJ whole genome shotgun (WGS) entry which is preliminary data.</text>
</comment>
<dbReference type="RefSeq" id="WP_068222904.1">
    <property type="nucleotide sequence ID" value="NZ_CP139724.1"/>
</dbReference>
<dbReference type="Gene3D" id="1.10.3730.20">
    <property type="match status" value="1"/>
</dbReference>
<organism evidence="2 3">
    <name type="scientific">Roseivirga spongicola</name>
    <dbReference type="NCBI Taxonomy" id="333140"/>
    <lineage>
        <taxon>Bacteria</taxon>
        <taxon>Pseudomonadati</taxon>
        <taxon>Bacteroidota</taxon>
        <taxon>Cytophagia</taxon>
        <taxon>Cytophagales</taxon>
        <taxon>Roseivirgaceae</taxon>
        <taxon>Roseivirga</taxon>
    </lineage>
</organism>
<dbReference type="EMBL" id="LRPC01000028">
    <property type="protein sequence ID" value="KYG73885.1"/>
    <property type="molecule type" value="Genomic_DNA"/>
</dbReference>
<evidence type="ECO:0008006" key="4">
    <source>
        <dbReference type="Google" id="ProtNLM"/>
    </source>
</evidence>
<reference evidence="2 3" key="1">
    <citation type="submission" date="2016-01" db="EMBL/GenBank/DDBJ databases">
        <title>Genome sequencing of Roseivirga spongicola UST030701-084.</title>
        <authorList>
            <person name="Selvaratnam C."/>
            <person name="Thevarajoo S."/>
            <person name="Goh K.M."/>
            <person name="Ee R."/>
            <person name="Chan K.-G."/>
            <person name="Chong C.S."/>
        </authorList>
    </citation>
    <scope>NUCLEOTIDE SEQUENCE [LARGE SCALE GENOMIC DNA]</scope>
    <source>
        <strain evidence="2 3">UST030701-084</strain>
    </source>
</reference>
<sequence>MSNASLVSLALLGGILLAIQGGFNSQLSTQLKSPFLAALISFVISSILAGLVIALSLKKLPDWQEVQLIPPYLWFAGAIFSFLGICLYYYTIPKLGISSMISLGLTGQMLISVIAGHFGWFGLEVEPISLRRLLGIAAMIIGIILINHHK</sequence>
<dbReference type="OrthoDB" id="9097160at2"/>
<dbReference type="AlphaFoldDB" id="A0A150X586"/>
<evidence type="ECO:0000256" key="1">
    <source>
        <dbReference type="SAM" id="Phobius"/>
    </source>
</evidence>
<dbReference type="STRING" id="333140.AWW68_14535"/>
<dbReference type="InterPro" id="IPR006750">
    <property type="entry name" value="YdcZ"/>
</dbReference>
<keyword evidence="3" id="KW-1185">Reference proteome</keyword>
<evidence type="ECO:0000313" key="3">
    <source>
        <dbReference type="Proteomes" id="UP000075606"/>
    </source>
</evidence>
<dbReference type="InterPro" id="IPR037185">
    <property type="entry name" value="EmrE-like"/>
</dbReference>
<feature type="transmembrane region" description="Helical" evidence="1">
    <location>
        <begin position="129"/>
        <end position="146"/>
    </location>
</feature>
<keyword evidence="1" id="KW-0472">Membrane</keyword>
<keyword evidence="1" id="KW-1133">Transmembrane helix</keyword>